<organism evidence="12 13">
    <name type="scientific">Salix brachista</name>
    <dbReference type="NCBI Taxonomy" id="2182728"/>
    <lineage>
        <taxon>Eukaryota</taxon>
        <taxon>Viridiplantae</taxon>
        <taxon>Streptophyta</taxon>
        <taxon>Embryophyta</taxon>
        <taxon>Tracheophyta</taxon>
        <taxon>Spermatophyta</taxon>
        <taxon>Magnoliopsida</taxon>
        <taxon>eudicotyledons</taxon>
        <taxon>Gunneridae</taxon>
        <taxon>Pentapetalae</taxon>
        <taxon>rosids</taxon>
        <taxon>fabids</taxon>
        <taxon>Malpighiales</taxon>
        <taxon>Salicaceae</taxon>
        <taxon>Saliceae</taxon>
        <taxon>Salix</taxon>
    </lineage>
</organism>
<comment type="caution">
    <text evidence="12">The sequence shown here is derived from an EMBL/GenBank/DDBJ whole genome shotgun (WGS) entry which is preliminary data.</text>
</comment>
<reference evidence="13" key="1">
    <citation type="journal article" date="2019" name="Gigascience">
        <title>De novo genome assembly of the endangered Acer yangbiense, a plant species with extremely small populations endemic to Yunnan Province, China.</title>
        <authorList>
            <person name="Yang J."/>
            <person name="Wariss H.M."/>
            <person name="Tao L."/>
            <person name="Zhang R."/>
            <person name="Yun Q."/>
            <person name="Hollingsworth P."/>
            <person name="Dao Z."/>
            <person name="Luo G."/>
            <person name="Guo H."/>
            <person name="Ma Y."/>
            <person name="Sun W."/>
        </authorList>
    </citation>
    <scope>NUCLEOTIDE SEQUENCE [LARGE SCALE GENOMIC DNA]</scope>
    <source>
        <strain evidence="13">cv. br00</strain>
    </source>
</reference>
<dbReference type="GO" id="GO:0003697">
    <property type="term" value="F:single-stranded DNA binding"/>
    <property type="evidence" value="ECO:0007669"/>
    <property type="project" value="TreeGrafter"/>
</dbReference>
<feature type="active site" description="Nucleophile" evidence="9">
    <location>
        <position position="268"/>
    </location>
</feature>
<feature type="binding site" evidence="10">
    <location>
        <position position="554"/>
    </location>
    <ligand>
        <name>substrate</name>
    </ligand>
</feature>
<dbReference type="InterPro" id="IPR010347">
    <property type="entry name" value="Tdp1"/>
</dbReference>
<dbReference type="CDD" id="cd22671">
    <property type="entry name" value="FHA_APTX-like"/>
    <property type="match status" value="1"/>
</dbReference>
<dbReference type="FunFam" id="3.30.870.10:FF:000031">
    <property type="entry name" value="Tyrosyl-DNA phosphodiesterase 1"/>
    <property type="match status" value="1"/>
</dbReference>
<dbReference type="GO" id="GO:0004527">
    <property type="term" value="F:exonuclease activity"/>
    <property type="evidence" value="ECO:0007669"/>
    <property type="project" value="UniProtKB-KW"/>
</dbReference>
<keyword evidence="6" id="KW-0269">Exonuclease</keyword>
<dbReference type="Pfam" id="PF06087">
    <property type="entry name" value="Tyr-DNA_phospho"/>
    <property type="match status" value="2"/>
</dbReference>
<evidence type="ECO:0000313" key="12">
    <source>
        <dbReference type="EMBL" id="KAB5560459.1"/>
    </source>
</evidence>
<dbReference type="GO" id="GO:0003690">
    <property type="term" value="F:double-stranded DNA binding"/>
    <property type="evidence" value="ECO:0007669"/>
    <property type="project" value="TreeGrafter"/>
</dbReference>
<keyword evidence="3" id="KW-0540">Nuclease</keyword>
<comment type="subcellular location">
    <subcellularLocation>
        <location evidence="1">Nucleus</location>
    </subcellularLocation>
</comment>
<dbReference type="Proteomes" id="UP000326939">
    <property type="component" value="Chromosome 4"/>
</dbReference>
<dbReference type="PANTHER" id="PTHR12415:SF0">
    <property type="entry name" value="TYROSYL-DNA PHOSPHODIESTERASE 1"/>
    <property type="match status" value="1"/>
</dbReference>
<dbReference type="SUPFAM" id="SSF56024">
    <property type="entry name" value="Phospholipase D/nuclease"/>
    <property type="match status" value="3"/>
</dbReference>
<evidence type="ECO:0000256" key="7">
    <source>
        <dbReference type="ARBA" id="ARBA00023204"/>
    </source>
</evidence>
<evidence type="ECO:0000256" key="11">
    <source>
        <dbReference type="PIRSR" id="PIRSR610347-3"/>
    </source>
</evidence>
<dbReference type="SUPFAM" id="SSF49879">
    <property type="entry name" value="SMAD/FHA domain"/>
    <property type="match status" value="1"/>
</dbReference>
<gene>
    <name evidence="12" type="ORF">DKX38_005416</name>
</gene>
<keyword evidence="13" id="KW-1185">Reference proteome</keyword>
<dbReference type="EMBL" id="VDCV01000004">
    <property type="protein sequence ID" value="KAB5560459.1"/>
    <property type="molecule type" value="Genomic_DNA"/>
</dbReference>
<evidence type="ECO:0000256" key="4">
    <source>
        <dbReference type="ARBA" id="ARBA00022763"/>
    </source>
</evidence>
<name>A0A5N5MZP3_9ROSI</name>
<evidence type="ECO:0000256" key="10">
    <source>
        <dbReference type="PIRSR" id="PIRSR610347-2"/>
    </source>
</evidence>
<evidence type="ECO:0000256" key="2">
    <source>
        <dbReference type="ARBA" id="ARBA00010205"/>
    </source>
</evidence>
<dbReference type="InterPro" id="IPR008984">
    <property type="entry name" value="SMAD_FHA_dom_sf"/>
</dbReference>
<keyword evidence="4" id="KW-0227">DNA damage</keyword>
<accession>A0A5N5MZP3</accession>
<dbReference type="Gene3D" id="3.30.870.10">
    <property type="entry name" value="Endonuclease Chain A"/>
    <property type="match status" value="3"/>
</dbReference>
<evidence type="ECO:0000256" key="9">
    <source>
        <dbReference type="PIRSR" id="PIRSR610347-1"/>
    </source>
</evidence>
<proteinExistence type="inferred from homology"/>
<evidence type="ECO:0000313" key="13">
    <source>
        <dbReference type="Proteomes" id="UP000326939"/>
    </source>
</evidence>
<dbReference type="AlphaFoldDB" id="A0A5N5MZP3"/>
<feature type="site" description="Interaction with DNA" evidence="11">
    <location>
        <position position="575"/>
    </location>
</feature>
<sequence>MTHSPIAYLVPLSPNFEENASTAKLHLSNGQNTIGRNDISVSDKRLSRNHLSLNLTQTSSTITVEGTNPVVVVKSGNKRRRLRTGEKEEIVNDDIIELIPGNYFYKYVLITPISNLQKRGCFEGRENGIGESKRKKIREGISSSSKVEMKNGGSPRNFEEAIRDFVVSEEELGLTFRPLRVKELPAWANTSCVSINDVIKGDILAAILSNYMVDMDWLLSACPTIAKVPNVMVIHGEGEGTLEHMKRRKPANWILHKPRLPISFGTHHSKAMFLVYPRGVRVIVHTANLIFVDWNNKSQGLWMQDFPWKEEEPGKGCGFENDLVDYLSMLKWPEFIVKLPNLGSISINASFFKKFDYSNAVVRLIASVPGYHTGANLRKWGHMKLQSVLQECTFDNEFKRSPLVYQSAGLPVLQRKLFELLTGIWFSSLGSLDEKWMTELASSMSSGYAEDKTPLGLGEPQIIWPTVEDVRCSLEVVNLVARNPNLCSPLRGSVGGRGAKDCFQLSSEYYRDGYAAGNAIPSPLKNVEKGFLKKYWAKWKASHTGRCRAMPHIKTFTRYNGQKLAWFLLTSSNLSKAAWGALQKNNSQLMIRSYELGVLFLPSSIKRYGSGFSCTSNGGPSMDNCGSLADSEELGTKLATLKWQGTSNLASKVILLPVPYELPPEPYSSEDVPWSWDRRYSQKDVYGQVWPRTVQLYTSQD</sequence>
<dbReference type="FunFam" id="3.30.870.10:FF:000028">
    <property type="entry name" value="Tyrosyl-DNA phosphodiesterase 1"/>
    <property type="match status" value="1"/>
</dbReference>
<dbReference type="CDD" id="cd09122">
    <property type="entry name" value="PLDc_Tdp1_1"/>
    <property type="match status" value="1"/>
</dbReference>
<protein>
    <submittedName>
        <fullName evidence="12">Uncharacterized protein</fullName>
    </submittedName>
</protein>
<evidence type="ECO:0000256" key="5">
    <source>
        <dbReference type="ARBA" id="ARBA00022801"/>
    </source>
</evidence>
<dbReference type="PANTHER" id="PTHR12415">
    <property type="entry name" value="TYROSYL-DNA PHOSPHODIESTERASE 1"/>
    <property type="match status" value="1"/>
</dbReference>
<dbReference type="GO" id="GO:0017005">
    <property type="term" value="F:3'-tyrosyl-DNA phosphodiesterase activity"/>
    <property type="evidence" value="ECO:0007669"/>
    <property type="project" value="TreeGrafter"/>
</dbReference>
<evidence type="ECO:0000256" key="1">
    <source>
        <dbReference type="ARBA" id="ARBA00004123"/>
    </source>
</evidence>
<comment type="similarity">
    <text evidence="2">Belongs to the tyrosyl-DNA phosphodiesterase family.</text>
</comment>
<keyword evidence="8" id="KW-0539">Nucleus</keyword>
<evidence type="ECO:0000256" key="8">
    <source>
        <dbReference type="ARBA" id="ARBA00023242"/>
    </source>
</evidence>
<feature type="binding site" evidence="10">
    <location>
        <position position="270"/>
    </location>
    <ligand>
        <name>substrate</name>
    </ligand>
</feature>
<dbReference type="Gene3D" id="2.60.200.20">
    <property type="match status" value="1"/>
</dbReference>
<keyword evidence="5" id="KW-0378">Hydrolase</keyword>
<evidence type="ECO:0000256" key="3">
    <source>
        <dbReference type="ARBA" id="ARBA00022722"/>
    </source>
</evidence>
<evidence type="ECO:0000256" key="6">
    <source>
        <dbReference type="ARBA" id="ARBA00022839"/>
    </source>
</evidence>
<keyword evidence="7" id="KW-0234">DNA repair</keyword>
<feature type="active site" description="Proton donor/acceptor" evidence="9">
    <location>
        <position position="552"/>
    </location>
</feature>
<dbReference type="GO" id="GO:0006281">
    <property type="term" value="P:DNA repair"/>
    <property type="evidence" value="ECO:0007669"/>
    <property type="project" value="UniProtKB-KW"/>
</dbReference>
<dbReference type="GO" id="GO:0005634">
    <property type="term" value="C:nucleus"/>
    <property type="evidence" value="ECO:0007669"/>
    <property type="project" value="UniProtKB-SubCell"/>
</dbReference>